<reference evidence="2 3" key="1">
    <citation type="journal article" date="2021" name="Int. J. Syst. Evol. Microbiol.">
        <title>Capnocytophaga periodontitidis sp. nov., isolated from subgingival plaque of periodontitis patient.</title>
        <authorList>
            <person name="Zhang Y."/>
            <person name="Qiao D."/>
            <person name="Shi W."/>
            <person name="Wu D."/>
            <person name="Cai M."/>
        </authorList>
    </citation>
    <scope>NUCLEOTIDE SEQUENCE [LARGE SCALE GENOMIC DNA]</scope>
    <source>
        <strain evidence="2 3">051621</strain>
    </source>
</reference>
<evidence type="ECO:0000256" key="1">
    <source>
        <dbReference type="SAM" id="SignalP"/>
    </source>
</evidence>
<feature type="chain" id="PRO_5046658601" description="DUF541 domain-containing protein" evidence="1">
    <location>
        <begin position="19"/>
        <end position="204"/>
    </location>
</feature>
<keyword evidence="1" id="KW-0732">Signal</keyword>
<evidence type="ECO:0000313" key="3">
    <source>
        <dbReference type="Proteomes" id="UP000641139"/>
    </source>
</evidence>
<gene>
    <name evidence="2" type="ORF">I7X30_05950</name>
</gene>
<accession>A0ABS0SMZ7</accession>
<sequence length="204" mass="22619">MKNLFLMLFATLSFIGYAQTNNDWEKVIITRNPEDVKGLKRLNDVSAETSRLYGKQSKLRDETTKKIKQEAAKIGATIVLITVDNFAMTPINNVNMVGTAYSGEVSQQEEKVLQKAEVSGEKVSEEDIIITRNPEDIKGLTRLGDVSSEASRLYGKQSKLRDEATKKLKKEAAKLGASIVLITVDNFAMTPINNVNMVGTAYKK</sequence>
<name>A0ABS0SMZ7_9FLAO</name>
<evidence type="ECO:0008006" key="4">
    <source>
        <dbReference type="Google" id="ProtNLM"/>
    </source>
</evidence>
<dbReference type="RefSeq" id="WP_198466393.1">
    <property type="nucleotide sequence ID" value="NZ_JAEFDC010000003.1"/>
</dbReference>
<feature type="signal peptide" evidence="1">
    <location>
        <begin position="1"/>
        <end position="18"/>
    </location>
</feature>
<dbReference type="Proteomes" id="UP000641139">
    <property type="component" value="Unassembled WGS sequence"/>
</dbReference>
<organism evidence="2 3">
    <name type="scientific">Capnocytophaga periodontitidis</name>
    <dbReference type="NCBI Taxonomy" id="2795027"/>
    <lineage>
        <taxon>Bacteria</taxon>
        <taxon>Pseudomonadati</taxon>
        <taxon>Bacteroidota</taxon>
        <taxon>Flavobacteriia</taxon>
        <taxon>Flavobacteriales</taxon>
        <taxon>Flavobacteriaceae</taxon>
        <taxon>Capnocytophaga</taxon>
    </lineage>
</organism>
<comment type="caution">
    <text evidence="2">The sequence shown here is derived from an EMBL/GenBank/DDBJ whole genome shotgun (WGS) entry which is preliminary data.</text>
</comment>
<proteinExistence type="predicted"/>
<evidence type="ECO:0000313" key="2">
    <source>
        <dbReference type="EMBL" id="MBI1646598.1"/>
    </source>
</evidence>
<protein>
    <recommendedName>
        <fullName evidence="4">DUF541 domain-containing protein</fullName>
    </recommendedName>
</protein>
<keyword evidence="3" id="KW-1185">Reference proteome</keyword>
<dbReference type="EMBL" id="JAEFDC010000003">
    <property type="protein sequence ID" value="MBI1646598.1"/>
    <property type="molecule type" value="Genomic_DNA"/>
</dbReference>